<evidence type="ECO:0000313" key="3">
    <source>
        <dbReference type="EMBL" id="KAJ2678741.1"/>
    </source>
</evidence>
<accession>A0A9W8GBA1</accession>
<gene>
    <name evidence="3" type="ORF">GGI25_002126</name>
</gene>
<dbReference type="AlphaFoldDB" id="A0A9W8GBA1"/>
<dbReference type="InterPro" id="IPR011990">
    <property type="entry name" value="TPR-like_helical_dom_sf"/>
</dbReference>
<dbReference type="OrthoDB" id="5541807at2759"/>
<protein>
    <submittedName>
        <fullName evidence="3">Uncharacterized protein</fullName>
    </submittedName>
</protein>
<dbReference type="EMBL" id="JANBTW010000018">
    <property type="protein sequence ID" value="KAJ2678741.1"/>
    <property type="molecule type" value="Genomic_DNA"/>
</dbReference>
<evidence type="ECO:0000256" key="1">
    <source>
        <dbReference type="PROSITE-ProRule" id="PRU00708"/>
    </source>
</evidence>
<name>A0A9W8GBA1_9FUNG</name>
<reference evidence="3" key="1">
    <citation type="submission" date="2022-07" db="EMBL/GenBank/DDBJ databases">
        <title>Phylogenomic reconstructions and comparative analyses of Kickxellomycotina fungi.</title>
        <authorList>
            <person name="Reynolds N.K."/>
            <person name="Stajich J.E."/>
            <person name="Barry K."/>
            <person name="Grigoriev I.V."/>
            <person name="Crous P."/>
            <person name="Smith M.E."/>
        </authorList>
    </citation>
    <scope>NUCLEOTIDE SEQUENCE</scope>
    <source>
        <strain evidence="3">NRRL 3115</strain>
    </source>
</reference>
<evidence type="ECO:0000313" key="4">
    <source>
        <dbReference type="Proteomes" id="UP001151518"/>
    </source>
</evidence>
<sequence length="1259" mass="142584">MNSADILIEALGKSPLHCAENVLMRISEARSINSSAYIHAIIDAIREDNNSNSEQGYIRLKSHLVNLSICESLLDAISKTDISDNVSVFEPWPIITLCDIANQRKWKLDHIVLKDVSLYLAKLSLYHMAKHLREAISNSSHRLQDSAGNANDPTSENPCDKATLAQISLQLPNDMLFDSLDRSIEIIFAQNNPKLFPNSDKKDNSNLSVIAIEAAMEIARHLIDSGHLAKESQLVEHIVRALCAHEREVDAEWIFFLTRNESSENLGVVYAAMMSMYYRIGKPEKAEALFEEFNDHWHSIWKKTKNVVFMPDQASTQVEIWRMTHEKNIEDAQVISADELRALRNQYSAPFFRRALEFIYKEDIAKATEAIRNARYDSCVVLSPVQLNIIIGNMVERDYLEQAYDILTSFLHGKNDVGLRKVLAHQITFAELPGSMGISSILKKLGALGDWDRVWNVINNTTDVSRKSVSIDTMQWLLMQALSTKDILQAIKLTNAIIAIGFQDGDKLGKISDECIRRLFISIIDHSKIANSDGQHQYSALFERLIHKNATAQGQEFQEWNARIVALSLNVISDSTTPGSLQAWNEISSTIRTYGLVKQRPVCLVVSNLALSLLKLIPKKFCAVPTSIDDMPDGGWDALCSNNPALFIDKAFVCAGTSWFWECSLDAFIRMINQPIAKNTQSYIQLALKFAYTTKSRLSPQIIASANKILLASDLPVVNPITGDLLSPYDQSRMHRGYQAWKENNSNSTDGRTTSNSRQRVSREKPTGFIKSCTPPSIEPTSALSDKIKWYKSCYNNHVLPELSLFGITVSEAMASGDRSFWEPVVRDHMPKYIEALDIPSNDGPTLRQRYTTTIWSHAVFAYAKLGEIEEAADYFRRIVNLGSYPIAEGTAMLLSSILSSTLPLPVLPKGWHGEAVKVFELDPVYPPQGPSSADLFLVPPTLTMRQKAVAGIGLSMLYSMLRHGIWPTTHFYTILLVALGRAKMIAELRHIFTTVMPLTMRAMPAVLRINPQFMPSPMIWSMAIREAVDCGEQALAEYWFKEYRMSAMPLFREDASAYSRFTYRKAPKYDRLFTLSRPYYLVPQLKSPTPAKGASQEEWYSLQEVEKQLEMDRLRALDKLPLAYIDAVKMLTIYTLVEEHRNMDTAEMLADEIIALYKDTRLPKHARPRGHADMAFCWRLMVLGYGRSLRQLYNQCLLDDPNITIIRKSQTRLAHWLKKWKEAFKLTNLNNSNVNVQKIQLNDQEIRTAIELCSRAIT</sequence>
<feature type="repeat" description="PPR" evidence="1">
    <location>
        <begin position="852"/>
        <end position="886"/>
    </location>
</feature>
<dbReference type="Pfam" id="PF01535">
    <property type="entry name" value="PPR"/>
    <property type="match status" value="2"/>
</dbReference>
<dbReference type="Gene3D" id="1.25.40.10">
    <property type="entry name" value="Tetratricopeptide repeat domain"/>
    <property type="match status" value="1"/>
</dbReference>
<dbReference type="PROSITE" id="PS51375">
    <property type="entry name" value="PPR"/>
    <property type="match status" value="1"/>
</dbReference>
<evidence type="ECO:0000256" key="2">
    <source>
        <dbReference type="SAM" id="MobiDB-lite"/>
    </source>
</evidence>
<comment type="caution">
    <text evidence="3">The sequence shown here is derived from an EMBL/GenBank/DDBJ whole genome shotgun (WGS) entry which is preliminary data.</text>
</comment>
<proteinExistence type="predicted"/>
<feature type="region of interest" description="Disordered" evidence="2">
    <location>
        <begin position="740"/>
        <end position="774"/>
    </location>
</feature>
<dbReference type="InterPro" id="IPR002885">
    <property type="entry name" value="PPR_rpt"/>
</dbReference>
<organism evidence="3 4">
    <name type="scientific">Coemansia spiralis</name>
    <dbReference type="NCBI Taxonomy" id="417178"/>
    <lineage>
        <taxon>Eukaryota</taxon>
        <taxon>Fungi</taxon>
        <taxon>Fungi incertae sedis</taxon>
        <taxon>Zoopagomycota</taxon>
        <taxon>Kickxellomycotina</taxon>
        <taxon>Kickxellomycetes</taxon>
        <taxon>Kickxellales</taxon>
        <taxon>Kickxellaceae</taxon>
        <taxon>Coemansia</taxon>
    </lineage>
</organism>
<feature type="compositionally biased region" description="Polar residues" evidence="2">
    <location>
        <begin position="742"/>
        <end position="759"/>
    </location>
</feature>
<dbReference type="Proteomes" id="UP001151518">
    <property type="component" value="Unassembled WGS sequence"/>
</dbReference>